<sequence>MREILLALWRLTPLRIGVRLFNVGLNTVSVQDLLTALVQAELVAGLVALAWLLPWERLAVHTHRHLRARAAVKSVLFASHTEAFAFRGGFDLRRVAVPVAAPAAARRGPDRPNAILAFRSKYHLVANTLAT</sequence>
<reference evidence="1 2" key="1">
    <citation type="journal article" date="2019" name="Int. J. Syst. Evol. Microbiol.">
        <title>The Global Catalogue of Microorganisms (GCM) 10K type strain sequencing project: providing services to taxonomists for standard genome sequencing and annotation.</title>
        <authorList>
            <consortium name="The Broad Institute Genomics Platform"/>
            <consortium name="The Broad Institute Genome Sequencing Center for Infectious Disease"/>
            <person name="Wu L."/>
            <person name="Ma J."/>
        </authorList>
    </citation>
    <scope>NUCLEOTIDE SEQUENCE [LARGE SCALE GENOMIC DNA]</scope>
    <source>
        <strain evidence="1 2">JCM 6833</strain>
    </source>
</reference>
<accession>A0ABN3QMN1</accession>
<comment type="caution">
    <text evidence="1">The sequence shown here is derived from an EMBL/GenBank/DDBJ whole genome shotgun (WGS) entry which is preliminary data.</text>
</comment>
<gene>
    <name evidence="1" type="ORF">GCM10010411_80410</name>
</gene>
<dbReference type="RefSeq" id="WP_344547754.1">
    <property type="nucleotide sequence ID" value="NZ_BAAATD010000015.1"/>
</dbReference>
<proteinExistence type="predicted"/>
<dbReference type="EMBL" id="BAAATD010000015">
    <property type="protein sequence ID" value="GAA2630512.1"/>
    <property type="molecule type" value="Genomic_DNA"/>
</dbReference>
<name>A0ABN3QMN1_9ACTN</name>
<dbReference type="Proteomes" id="UP001501509">
    <property type="component" value="Unassembled WGS sequence"/>
</dbReference>
<protein>
    <submittedName>
        <fullName evidence="1">Uncharacterized protein</fullName>
    </submittedName>
</protein>
<evidence type="ECO:0000313" key="1">
    <source>
        <dbReference type="EMBL" id="GAA2630512.1"/>
    </source>
</evidence>
<organism evidence="1 2">
    <name type="scientific">Actinomadura fulvescens</name>
    <dbReference type="NCBI Taxonomy" id="46160"/>
    <lineage>
        <taxon>Bacteria</taxon>
        <taxon>Bacillati</taxon>
        <taxon>Actinomycetota</taxon>
        <taxon>Actinomycetes</taxon>
        <taxon>Streptosporangiales</taxon>
        <taxon>Thermomonosporaceae</taxon>
        <taxon>Actinomadura</taxon>
    </lineage>
</organism>
<keyword evidence="2" id="KW-1185">Reference proteome</keyword>
<evidence type="ECO:0000313" key="2">
    <source>
        <dbReference type="Proteomes" id="UP001501509"/>
    </source>
</evidence>